<dbReference type="Gene3D" id="3.20.20.140">
    <property type="entry name" value="Metal-dependent hydrolases"/>
    <property type="match status" value="2"/>
</dbReference>
<organism evidence="1 2">
    <name type="scientific">Streptococcus suis</name>
    <dbReference type="NCBI Taxonomy" id="1307"/>
    <lineage>
        <taxon>Bacteria</taxon>
        <taxon>Bacillati</taxon>
        <taxon>Bacillota</taxon>
        <taxon>Bacilli</taxon>
        <taxon>Lactobacillales</taxon>
        <taxon>Streptococcaceae</taxon>
        <taxon>Streptococcus</taxon>
    </lineage>
</organism>
<protein>
    <submittedName>
        <fullName evidence="1">Adenosine deaminase</fullName>
    </submittedName>
</protein>
<name>A0A0Z8EAN9_STRSU</name>
<reference evidence="1 2" key="1">
    <citation type="submission" date="2016-02" db="EMBL/GenBank/DDBJ databases">
        <authorList>
            <consortium name="Pathogen Informatics"/>
        </authorList>
    </citation>
    <scope>NUCLEOTIDE SEQUENCE [LARGE SCALE GENOMIC DNA]</scope>
    <source>
        <strain evidence="1 2">LSS44</strain>
    </source>
</reference>
<dbReference type="AlphaFoldDB" id="A0A0Z8EAN9"/>
<sequence length="864" mass="102524">MNQIDRLLKVIHQVFPLSVALDFDRNSGLRTQDLLGYFDLNNESFREKITKIYLEEYRDTNQREEVLLILDSYKGKIKYPTPVSYPCNCLNFYRYVADHYLFYKAGQLTVSFDHLLEWNGIVDKVDPSILFAMKAALSSKEIEEDSFQRVQHDNDRLNAILSKGISENHMHLKGSGYTTEMSWHDFSISRRITFDHFEKILKDQRIRYEEKILGFYKARLIKLFLFQKLILEDKKSSQEKSASEDSGTVESERLTEQEMLYLFSAKNLDEYQYLVGRLQEKVRYLRERFEDYYKLNVLSGKFDIKKRSYVVERQYLTDIFRNYLNNRPSKFDVFVLNVYLLSMNQFRTFLYQTNIGMGFSKFKLSEDIKEDMLSKDRDTKDDTIRSTFDKYYSERNVKKVEFRIAPKTSVADYNKLLKKLHGINSEVSKEYGDRQLDYGVIVHLIKDKDDFTKKDGLSRKEKSLTAIKKSTDVLLQLFEAENRLREQNLFSEFDENCIPSTKIIGLDTANYEHNVRPEIFGPFFRKVRASIDQRRFFGLTYHVGEDYVTIANGLRAIDEVIEFLGYRRGDRLGHALALGLDIQQYFMTKRNKIHSTLEEYFDDIVWMYFFIKENRKIEDKESHEILQYLRDHFEEIKAILLETIRNEQLQKDGLAQFTLEDYYASYCLRGDDPTLYHDLLEMIPTDDFEEEYYKLTKSSECGLNDCHAYHKKSFKNQKARLLYYQYHYSKNFKKLHSEPFSQDASLQYIQAVAYTQLLLRRKVERLGICVECNPSSNRKISFVNKYIDLPWFELNQSGLADRDLPDIPISINSDDSAIFQTDLSLEYAYVTATLLREGFKPEKVYQYIDYLREPSMQQSFIREK</sequence>
<evidence type="ECO:0000313" key="2">
    <source>
        <dbReference type="Proteomes" id="UP000072083"/>
    </source>
</evidence>
<dbReference type="InterPro" id="IPR032466">
    <property type="entry name" value="Metal_Hydrolase"/>
</dbReference>
<dbReference type="EMBL" id="FIGZ01000002">
    <property type="protein sequence ID" value="CYU58733.1"/>
    <property type="molecule type" value="Genomic_DNA"/>
</dbReference>
<evidence type="ECO:0000313" key="1">
    <source>
        <dbReference type="EMBL" id="CYU58733.1"/>
    </source>
</evidence>
<dbReference type="SUPFAM" id="SSF51556">
    <property type="entry name" value="Metallo-dependent hydrolases"/>
    <property type="match status" value="1"/>
</dbReference>
<accession>A0A0Z8EAN9</accession>
<dbReference type="RefSeq" id="WP_044759460.1">
    <property type="nucleotide sequence ID" value="NZ_CEEJ01000124.1"/>
</dbReference>
<dbReference type="Proteomes" id="UP000072083">
    <property type="component" value="Unassembled WGS sequence"/>
</dbReference>
<proteinExistence type="predicted"/>
<gene>
    <name evidence="1" type="ORF">ERS132406_00299</name>
</gene>